<dbReference type="InterPro" id="IPR022803">
    <property type="entry name" value="Ribosomal_uL5_dom_sf"/>
</dbReference>
<dbReference type="NCBIfam" id="NF001687">
    <property type="entry name" value="PRK00447.1"/>
    <property type="match status" value="1"/>
</dbReference>
<dbReference type="PANTHER" id="PTHR39652">
    <property type="entry name" value="UPF0201 PROTEIN TK1335"/>
    <property type="match status" value="1"/>
</dbReference>
<protein>
    <recommendedName>
        <fullName evidence="1">UPF0201 protein ENV14_03260</fullName>
    </recommendedName>
</protein>
<evidence type="ECO:0000256" key="1">
    <source>
        <dbReference type="HAMAP-Rule" id="MF_01112"/>
    </source>
</evidence>
<dbReference type="InterPro" id="IPR002739">
    <property type="entry name" value="PAB1135-like"/>
</dbReference>
<dbReference type="Gene3D" id="3.30.1440.10">
    <property type="match status" value="1"/>
</dbReference>
<dbReference type="AlphaFoldDB" id="A0A7C4BBP8"/>
<comment type="caution">
    <text evidence="2">The sequence shown here is derived from an EMBL/GenBank/DDBJ whole genome shotgun (WGS) entry which is preliminary data.</text>
</comment>
<dbReference type="Pfam" id="PF01877">
    <property type="entry name" value="RNA_binding"/>
    <property type="match status" value="1"/>
</dbReference>
<dbReference type="SUPFAM" id="SSF55282">
    <property type="entry name" value="RL5-like"/>
    <property type="match status" value="1"/>
</dbReference>
<dbReference type="HAMAP" id="MF_01112">
    <property type="entry name" value="UPF0201"/>
    <property type="match status" value="1"/>
</dbReference>
<comment type="similarity">
    <text evidence="1">Belongs to the UPF0201 family.</text>
</comment>
<reference evidence="2" key="1">
    <citation type="journal article" date="2020" name="mSystems">
        <title>Genome- and Community-Level Interaction Insights into Carbon Utilization and Element Cycling Functions of Hydrothermarchaeota in Hydrothermal Sediment.</title>
        <authorList>
            <person name="Zhou Z."/>
            <person name="Liu Y."/>
            <person name="Xu W."/>
            <person name="Pan J."/>
            <person name="Luo Z.H."/>
            <person name="Li M."/>
        </authorList>
    </citation>
    <scope>NUCLEOTIDE SEQUENCE [LARGE SCALE GENOMIC DNA]</scope>
    <source>
        <strain evidence="2">SpSt-732</strain>
    </source>
</reference>
<organism evidence="2">
    <name type="scientific">Ignisphaera aggregans</name>
    <dbReference type="NCBI Taxonomy" id="334771"/>
    <lineage>
        <taxon>Archaea</taxon>
        <taxon>Thermoproteota</taxon>
        <taxon>Thermoprotei</taxon>
        <taxon>Desulfurococcales</taxon>
        <taxon>Desulfurococcaceae</taxon>
        <taxon>Ignisphaera</taxon>
    </lineage>
</organism>
<evidence type="ECO:0000313" key="2">
    <source>
        <dbReference type="EMBL" id="HGI87394.1"/>
    </source>
</evidence>
<name>A0A7C4BBP8_9CREN</name>
<dbReference type="PANTHER" id="PTHR39652:SF1">
    <property type="entry name" value="UPF0201 PROTEIN TK1335"/>
    <property type="match status" value="1"/>
</dbReference>
<dbReference type="EMBL" id="DTFF01000024">
    <property type="protein sequence ID" value="HGI87394.1"/>
    <property type="molecule type" value="Genomic_DNA"/>
</dbReference>
<sequence>MVYIRIEAEVRPTEELEKVLKALKNLFIFRNFKVEDLGNERKLIIVEENSIEALRKMYEIVRRQRILDTVRSIFLKNLRGDVIEIKLNKQAAYQGIISFVETNSESPLGPIVVIISSRNINTIIDWITPKTSHGRPLWECPPPEEA</sequence>
<proteinExistence type="inferred from homology"/>
<accession>A0A7C4BBP8</accession>
<gene>
    <name evidence="2" type="ORF">ENV14_03260</name>
</gene>